<protein>
    <submittedName>
        <fullName evidence="2">Uncharacterized protein</fullName>
    </submittedName>
</protein>
<proteinExistence type="predicted"/>
<evidence type="ECO:0000313" key="2">
    <source>
        <dbReference type="EMBL" id="RSL40145.1"/>
    </source>
</evidence>
<dbReference type="Proteomes" id="UP000287972">
    <property type="component" value="Unassembled WGS sequence"/>
</dbReference>
<sequence>MSAQQHLIATLPVSKSVLQESFIDEKELANKILPGFQQIEGVNAFDEEPNKRKRKRESEERQEVKRFKGGPFKDSLPTPWKVESYVQGPLKITREERLVREEKYTILTGTSLRSIDDIKDEMFNKGWDLKCATVSNSDDIVVKIPSEFGHNFEDILEDLKETLNVEMESSN</sequence>
<evidence type="ECO:0000256" key="1">
    <source>
        <dbReference type="SAM" id="MobiDB-lite"/>
    </source>
</evidence>
<gene>
    <name evidence="2" type="ORF">CEP51_016729</name>
</gene>
<organism evidence="2 3">
    <name type="scientific">Fusarium floridanum</name>
    <dbReference type="NCBI Taxonomy" id="1325733"/>
    <lineage>
        <taxon>Eukaryota</taxon>
        <taxon>Fungi</taxon>
        <taxon>Dikarya</taxon>
        <taxon>Ascomycota</taxon>
        <taxon>Pezizomycotina</taxon>
        <taxon>Sordariomycetes</taxon>
        <taxon>Hypocreomycetidae</taxon>
        <taxon>Hypocreales</taxon>
        <taxon>Nectriaceae</taxon>
        <taxon>Fusarium</taxon>
        <taxon>Fusarium solani species complex</taxon>
    </lineage>
</organism>
<keyword evidence="3" id="KW-1185">Reference proteome</keyword>
<dbReference type="EMBL" id="NKCL01001361">
    <property type="protein sequence ID" value="RSL40145.1"/>
    <property type="molecule type" value="Genomic_DNA"/>
</dbReference>
<feature type="compositionally biased region" description="Basic and acidic residues" evidence="1">
    <location>
        <begin position="56"/>
        <end position="66"/>
    </location>
</feature>
<comment type="caution">
    <text evidence="2">The sequence shown here is derived from an EMBL/GenBank/DDBJ whole genome shotgun (WGS) entry which is preliminary data.</text>
</comment>
<accession>A0A428NH64</accession>
<evidence type="ECO:0000313" key="3">
    <source>
        <dbReference type="Proteomes" id="UP000287972"/>
    </source>
</evidence>
<reference evidence="2 3" key="1">
    <citation type="submission" date="2017-06" db="EMBL/GenBank/DDBJ databases">
        <title>Comparative genomic analysis of Ambrosia Fusariam Clade fungi.</title>
        <authorList>
            <person name="Stajich J.E."/>
            <person name="Carrillo J."/>
            <person name="Kijimoto T."/>
            <person name="Eskalen A."/>
            <person name="O'Donnell K."/>
            <person name="Kasson M."/>
        </authorList>
    </citation>
    <scope>NUCLEOTIDE SEQUENCE [LARGE SCALE GENOMIC DNA]</scope>
    <source>
        <strain evidence="2 3">NRRL62606</strain>
    </source>
</reference>
<dbReference type="AlphaFoldDB" id="A0A428NH64"/>
<name>A0A428NH64_9HYPO</name>
<feature type="region of interest" description="Disordered" evidence="1">
    <location>
        <begin position="43"/>
        <end position="72"/>
    </location>
</feature>